<feature type="region of interest" description="Disordered" evidence="1">
    <location>
        <begin position="180"/>
        <end position="237"/>
    </location>
</feature>
<evidence type="ECO:0000256" key="1">
    <source>
        <dbReference type="SAM" id="MobiDB-lite"/>
    </source>
</evidence>
<evidence type="ECO:0000313" key="5">
    <source>
        <dbReference type="Proteomes" id="UP000502504"/>
    </source>
</evidence>
<gene>
    <name evidence="2" type="ORF">AFM16_03025</name>
    <name evidence="3" type="ORF">HCX60_03220</name>
</gene>
<feature type="region of interest" description="Disordered" evidence="1">
    <location>
        <begin position="302"/>
        <end position="323"/>
    </location>
</feature>
<feature type="compositionally biased region" description="Pro residues" evidence="1">
    <location>
        <begin position="206"/>
        <end position="235"/>
    </location>
</feature>
<keyword evidence="4" id="KW-1185">Reference proteome</keyword>
<name>A0AAE7CIN5_STRAT</name>
<dbReference type="Proteomes" id="UP000502504">
    <property type="component" value="Chromosome"/>
</dbReference>
<feature type="compositionally biased region" description="Low complexity" evidence="1">
    <location>
        <begin position="195"/>
        <end position="205"/>
    </location>
</feature>
<accession>A0AAE7CIN5</accession>
<evidence type="ECO:0000313" key="2">
    <source>
        <dbReference type="EMBL" id="OOQ55007.1"/>
    </source>
</evidence>
<evidence type="ECO:0000313" key="4">
    <source>
        <dbReference type="Proteomes" id="UP000190306"/>
    </source>
</evidence>
<dbReference type="RefSeq" id="WP_078632197.1">
    <property type="nucleotide sequence ID" value="NZ_CM007717.1"/>
</dbReference>
<reference evidence="3 5" key="2">
    <citation type="submission" date="2020-03" db="EMBL/GenBank/DDBJ databases">
        <title>Is there a link between lipid content and antibiotic production in Streptomyces?</title>
        <authorList>
            <person name="David M."/>
            <person name="Lejeune C."/>
            <person name="Abreu S."/>
            <person name="Thibessard A."/>
            <person name="Leblond P."/>
            <person name="Chaminade P."/>
            <person name="Virolle M.-J."/>
        </authorList>
    </citation>
    <scope>NUCLEOTIDE SEQUENCE [LARGE SCALE GENOMIC DNA]</scope>
    <source>
        <strain evidence="3 5">DSM 41481</strain>
    </source>
</reference>
<sequence length="323" mass="33042">MTGTRARPPGPVTWSRTGTVVLLLALAAALLAAVLPGGGSGAPAPARTMVVQLPPKAGPSDLDRIAERARRADADLVIVTPPPPPVPYRQGAWTPGPVLSRRIAALLPPTVVDLAGAGHPGTVAGRQPRSVEVVDEDGTVLRAAEPPPDRGDTPILRVLGLIAVGLLVVPSARALRGIGGLTTPAPQGHRRKETAAPSPAPVQQAAPPPSEPATQAEPPPPPPARPTPTRTPTPAPTFDIHAFRATLAGSPHHPATRPETGPQCPRCGSFDLGTTPAAQLAGSAGACGQCAFGWQLDALGRPPRLLLDPDHFTPRPWGDGGDP</sequence>
<reference evidence="2 4" key="1">
    <citation type="submission" date="2015-07" db="EMBL/GenBank/DDBJ databases">
        <title>Draft Genome Sequence of Streptomyces antibioticus, IMRU 3720 reveals insights in the evolution of actinomycin biosynthetic gene clusters in Streptomyces.</title>
        <authorList>
            <person name="Crnovcic I."/>
            <person name="Ruckert C."/>
            <person name="Kalinowksi J."/>
            <person name="Keller U."/>
        </authorList>
    </citation>
    <scope>NUCLEOTIDE SEQUENCE [LARGE SCALE GENOMIC DNA]</scope>
    <source>
        <strain evidence="2 4">DSM 41481</strain>
    </source>
</reference>
<protein>
    <submittedName>
        <fullName evidence="3">Uncharacterized protein</fullName>
    </submittedName>
</protein>
<dbReference type="Proteomes" id="UP000190306">
    <property type="component" value="Chromosome"/>
</dbReference>
<dbReference type="EMBL" id="LHQL01000001">
    <property type="protein sequence ID" value="OOQ55007.1"/>
    <property type="molecule type" value="Genomic_DNA"/>
</dbReference>
<proteinExistence type="predicted"/>
<dbReference type="AlphaFoldDB" id="A0AAE7CIN5"/>
<dbReference type="EMBL" id="CP050692">
    <property type="protein sequence ID" value="QIT42651.1"/>
    <property type="molecule type" value="Genomic_DNA"/>
</dbReference>
<evidence type="ECO:0000313" key="3">
    <source>
        <dbReference type="EMBL" id="QIT42651.1"/>
    </source>
</evidence>
<organism evidence="3 5">
    <name type="scientific">Streptomyces antibioticus</name>
    <dbReference type="NCBI Taxonomy" id="1890"/>
    <lineage>
        <taxon>Bacteria</taxon>
        <taxon>Bacillati</taxon>
        <taxon>Actinomycetota</taxon>
        <taxon>Actinomycetes</taxon>
        <taxon>Kitasatosporales</taxon>
        <taxon>Streptomycetaceae</taxon>
        <taxon>Streptomyces</taxon>
    </lineage>
</organism>